<evidence type="ECO:0000313" key="2">
    <source>
        <dbReference type="EMBL" id="CEK98451.1"/>
    </source>
</evidence>
<feature type="non-terminal residue" evidence="2">
    <location>
        <position position="80"/>
    </location>
</feature>
<name>A0A0B7C1I0_9EUPU</name>
<protein>
    <recommendedName>
        <fullName evidence="1">PXA domain-containing protein</fullName>
    </recommendedName>
</protein>
<proteinExistence type="predicted"/>
<feature type="non-terminal residue" evidence="2">
    <location>
        <position position="1"/>
    </location>
</feature>
<reference evidence="2" key="1">
    <citation type="submission" date="2014-12" db="EMBL/GenBank/DDBJ databases">
        <title>Insight into the proteome of Arion vulgaris.</title>
        <authorList>
            <person name="Aradska J."/>
            <person name="Bulat T."/>
            <person name="Smidak R."/>
            <person name="Sarate P."/>
            <person name="Gangsoo J."/>
            <person name="Sialana F."/>
            <person name="Bilban M."/>
            <person name="Lubec G."/>
        </authorList>
    </citation>
    <scope>NUCLEOTIDE SEQUENCE</scope>
    <source>
        <tissue evidence="2">Skin</tissue>
    </source>
</reference>
<gene>
    <name evidence="2" type="primary">ORF218747</name>
</gene>
<accession>A0A0B7C1I0</accession>
<dbReference type="EMBL" id="HACG01051580">
    <property type="protein sequence ID" value="CEK98451.1"/>
    <property type="molecule type" value="Transcribed_RNA"/>
</dbReference>
<dbReference type="InterPro" id="IPR003114">
    <property type="entry name" value="Phox_assoc"/>
</dbReference>
<dbReference type="Pfam" id="PF02194">
    <property type="entry name" value="PXA"/>
    <property type="match status" value="1"/>
</dbReference>
<dbReference type="AlphaFoldDB" id="A0A0B7C1I0"/>
<evidence type="ECO:0000259" key="1">
    <source>
        <dbReference type="PROSITE" id="PS51207"/>
    </source>
</evidence>
<sequence>DFVRSWYSDFSYDPQFLKETKYYLQESFNSLVMHVAQQDPHILLTHIIKLYHVHFAMYQKANNTFESHKVHPKIKIPDDS</sequence>
<dbReference type="PROSITE" id="PS51207">
    <property type="entry name" value="PXA"/>
    <property type="match status" value="1"/>
</dbReference>
<organism evidence="2">
    <name type="scientific">Arion vulgaris</name>
    <dbReference type="NCBI Taxonomy" id="1028688"/>
    <lineage>
        <taxon>Eukaryota</taxon>
        <taxon>Metazoa</taxon>
        <taxon>Spiralia</taxon>
        <taxon>Lophotrochozoa</taxon>
        <taxon>Mollusca</taxon>
        <taxon>Gastropoda</taxon>
        <taxon>Heterobranchia</taxon>
        <taxon>Euthyneura</taxon>
        <taxon>Panpulmonata</taxon>
        <taxon>Eupulmonata</taxon>
        <taxon>Stylommatophora</taxon>
        <taxon>Helicina</taxon>
        <taxon>Arionoidea</taxon>
        <taxon>Arionidae</taxon>
        <taxon>Arion</taxon>
    </lineage>
</organism>
<feature type="domain" description="PXA" evidence="1">
    <location>
        <begin position="1"/>
        <end position="80"/>
    </location>
</feature>